<keyword evidence="1" id="KW-0472">Membrane</keyword>
<evidence type="ECO:0000313" key="2">
    <source>
        <dbReference type="EMBL" id="RBM58274.1"/>
    </source>
</evidence>
<keyword evidence="1" id="KW-1133">Transmembrane helix</keyword>
<dbReference type="EMBL" id="QKKU01000166">
    <property type="protein sequence ID" value="RBM58274.1"/>
    <property type="molecule type" value="Genomic_DNA"/>
</dbReference>
<evidence type="ECO:0000313" key="3">
    <source>
        <dbReference type="Proteomes" id="UP000252199"/>
    </source>
</evidence>
<sequence>TLKLKRPVGSWGAYAIVAAMYSLKKNYSKFYDDSLFYIIMFVTVLPTFCALIFQGGIDITLEILSTDLESNLELKEIYDYSNTFIWLMITSSIISIFIRLLPKKEEN</sequence>
<feature type="non-terminal residue" evidence="2">
    <location>
        <position position="1"/>
    </location>
</feature>
<feature type="transmembrane region" description="Helical" evidence="1">
    <location>
        <begin position="35"/>
        <end position="57"/>
    </location>
</feature>
<keyword evidence="1" id="KW-0812">Transmembrane</keyword>
<name>A0ABD7FQ83_9VIBR</name>
<reference evidence="2 3" key="1">
    <citation type="submission" date="2018-06" db="EMBL/GenBank/DDBJ databases">
        <title>Draft genome sequences of nine Vibrio sp. clinical isolates from across the United States representing the closest known relative of Vibrio cholerae.</title>
        <authorList>
            <person name="Islam M.T."/>
            <person name="Liang K."/>
            <person name="Im M.S."/>
            <person name="Winkjer J."/>
            <person name="Busby S."/>
            <person name="Batra D."/>
            <person name="Rowe L."/>
            <person name="Tarr C.L."/>
            <person name="Boucher Y."/>
        </authorList>
    </citation>
    <scope>NUCLEOTIDE SEQUENCE [LARGE SCALE GENOMIC DNA]</scope>
    <source>
        <strain evidence="2 3">2017V-1110</strain>
    </source>
</reference>
<accession>A0ABD7FQ83</accession>
<dbReference type="AlphaFoldDB" id="A0ABD7FQ83"/>
<organism evidence="2 3">
    <name type="scientific">Vibrio paracholerae</name>
    <dbReference type="NCBI Taxonomy" id="650003"/>
    <lineage>
        <taxon>Bacteria</taxon>
        <taxon>Pseudomonadati</taxon>
        <taxon>Pseudomonadota</taxon>
        <taxon>Gammaproteobacteria</taxon>
        <taxon>Vibrionales</taxon>
        <taxon>Vibrionaceae</taxon>
        <taxon>Vibrio</taxon>
    </lineage>
</organism>
<protein>
    <submittedName>
        <fullName evidence="2">Uncharacterized protein</fullName>
    </submittedName>
</protein>
<evidence type="ECO:0000256" key="1">
    <source>
        <dbReference type="SAM" id="Phobius"/>
    </source>
</evidence>
<dbReference type="Proteomes" id="UP000252199">
    <property type="component" value="Unassembled WGS sequence"/>
</dbReference>
<dbReference type="RefSeq" id="WP_220125656.1">
    <property type="nucleotide sequence ID" value="NZ_CAWQMY010000075.1"/>
</dbReference>
<comment type="caution">
    <text evidence="2">The sequence shown here is derived from an EMBL/GenBank/DDBJ whole genome shotgun (WGS) entry which is preliminary data.</text>
</comment>
<feature type="transmembrane region" description="Helical" evidence="1">
    <location>
        <begin position="77"/>
        <end position="101"/>
    </location>
</feature>
<proteinExistence type="predicted"/>
<gene>
    <name evidence="2" type="ORF">DLR72_18805</name>
</gene>